<evidence type="ECO:0000256" key="1">
    <source>
        <dbReference type="SAM" id="MobiDB-lite"/>
    </source>
</evidence>
<keyword evidence="2" id="KW-0812">Transmembrane</keyword>
<evidence type="ECO:0000256" key="2">
    <source>
        <dbReference type="SAM" id="Phobius"/>
    </source>
</evidence>
<comment type="caution">
    <text evidence="3">The sequence shown here is derived from an EMBL/GenBank/DDBJ whole genome shotgun (WGS) entry which is preliminary data.</text>
</comment>
<keyword evidence="2" id="KW-1133">Transmembrane helix</keyword>
<protein>
    <submittedName>
        <fullName evidence="3">Uncharacterized protein</fullName>
    </submittedName>
</protein>
<dbReference type="RefSeq" id="WP_380632237.1">
    <property type="nucleotide sequence ID" value="NZ_JBHSQO010000002.1"/>
</dbReference>
<keyword evidence="2" id="KW-0472">Membrane</keyword>
<name>A0ABW1NY28_9PSEU</name>
<keyword evidence="4" id="KW-1185">Reference proteome</keyword>
<gene>
    <name evidence="3" type="ORF">ACFP3R_02350</name>
</gene>
<feature type="region of interest" description="Disordered" evidence="1">
    <location>
        <begin position="1"/>
        <end position="27"/>
    </location>
</feature>
<sequence>MSSKIGVRVNENKQGEGSRDDSRPVADDLESFSDRAFSAVPELGSGRRWQDALYNVLSWIDSSWRAKLVPHRGRRWINRRMVSLMTFRQAEVYRAWSLDDPRQNLIVADDEHVHIPALWLVEFFPPSQFENLASALKRKSWGEDHAWTGSGPTGREILEQSRTGKGWSWWRLADVIDPDSDRWSPDSLREKLPDQFDQVSLIAIQIGAGLTAVLARFDINKESAKAVDDIWHETHEPEVVRNFGRPMAQGRMWTKFRKTQQARRSIHDAARRWLADSCPGFFAAHSRLHPLVDLILTEQGDPFADSDSEAAQRESMRALGLTDYSIRSRTSEDLPGLVVEPASKTLTPTIGGAETWAIWGNRNTVEERMENLAAYGGGRIDGIVHVTQEHARNFFVLLAVSRMTMHMDEDYARLRDEAQTRHGRFKGKGLKLLRASFLTLSLDLTSVARDLQRFHGRKWRDTGDAQFMVGWFPQSADAYAAQGGKVPEPTSMNKELEQRQSEWFEDLIAADRDYREILSTVAALGASNDSLKISRVALWLAFVSLMIAMVTLLVAEVKPQNLLSFIVEWVASRLR</sequence>
<reference evidence="4" key="1">
    <citation type="journal article" date="2019" name="Int. J. Syst. Evol. Microbiol.">
        <title>The Global Catalogue of Microorganisms (GCM) 10K type strain sequencing project: providing services to taxonomists for standard genome sequencing and annotation.</title>
        <authorList>
            <consortium name="The Broad Institute Genomics Platform"/>
            <consortium name="The Broad Institute Genome Sequencing Center for Infectious Disease"/>
            <person name="Wu L."/>
            <person name="Ma J."/>
        </authorList>
    </citation>
    <scope>NUCLEOTIDE SEQUENCE [LARGE SCALE GENOMIC DNA]</scope>
    <source>
        <strain evidence="4">CGMCC 4.7246</strain>
    </source>
</reference>
<feature type="compositionally biased region" description="Basic and acidic residues" evidence="1">
    <location>
        <begin position="10"/>
        <end position="26"/>
    </location>
</feature>
<dbReference type="EMBL" id="JBHSQO010000002">
    <property type="protein sequence ID" value="MFC6088103.1"/>
    <property type="molecule type" value="Genomic_DNA"/>
</dbReference>
<organism evidence="3 4">
    <name type="scientific">Saccharothrix lopnurensis</name>
    <dbReference type="NCBI Taxonomy" id="1670621"/>
    <lineage>
        <taxon>Bacteria</taxon>
        <taxon>Bacillati</taxon>
        <taxon>Actinomycetota</taxon>
        <taxon>Actinomycetes</taxon>
        <taxon>Pseudonocardiales</taxon>
        <taxon>Pseudonocardiaceae</taxon>
        <taxon>Saccharothrix</taxon>
    </lineage>
</organism>
<accession>A0ABW1NY28</accession>
<proteinExistence type="predicted"/>
<dbReference type="Proteomes" id="UP001596220">
    <property type="component" value="Unassembled WGS sequence"/>
</dbReference>
<feature type="transmembrane region" description="Helical" evidence="2">
    <location>
        <begin position="536"/>
        <end position="555"/>
    </location>
</feature>
<evidence type="ECO:0000313" key="4">
    <source>
        <dbReference type="Proteomes" id="UP001596220"/>
    </source>
</evidence>
<evidence type="ECO:0000313" key="3">
    <source>
        <dbReference type="EMBL" id="MFC6088103.1"/>
    </source>
</evidence>